<keyword evidence="6" id="KW-0645">Protease</keyword>
<dbReference type="CDD" id="cd01092">
    <property type="entry name" value="APP-like"/>
    <property type="match status" value="1"/>
</dbReference>
<dbReference type="PANTHER" id="PTHR46112">
    <property type="entry name" value="AMINOPEPTIDASE"/>
    <property type="match status" value="1"/>
</dbReference>
<evidence type="ECO:0000259" key="5">
    <source>
        <dbReference type="Pfam" id="PF01321"/>
    </source>
</evidence>
<keyword evidence="6" id="KW-0031">Aminopeptidase</keyword>
<proteinExistence type="inferred from homology"/>
<comment type="caution">
    <text evidence="6">The sequence shown here is derived from an EMBL/GenBank/DDBJ whole genome shotgun (WGS) entry which is preliminary data.</text>
</comment>
<dbReference type="Proteomes" id="UP000178622">
    <property type="component" value="Unassembled WGS sequence"/>
</dbReference>
<keyword evidence="2" id="KW-0378">Hydrolase</keyword>
<dbReference type="Pfam" id="PF01321">
    <property type="entry name" value="Creatinase_N"/>
    <property type="match status" value="1"/>
</dbReference>
<dbReference type="EMBL" id="MKIR01000004">
    <property type="protein sequence ID" value="OFI50017.1"/>
    <property type="molecule type" value="Genomic_DNA"/>
</dbReference>
<dbReference type="Gene3D" id="3.90.230.10">
    <property type="entry name" value="Creatinase/methionine aminopeptidase superfamily"/>
    <property type="match status" value="1"/>
</dbReference>
<dbReference type="InterPro" id="IPR029149">
    <property type="entry name" value="Creatin/AminoP/Spt16_N"/>
</dbReference>
<dbReference type="AlphaFoldDB" id="A0A1E8GP97"/>
<name>A0A1E8GP97_9LACT</name>
<dbReference type="SUPFAM" id="SSF53092">
    <property type="entry name" value="Creatinase/prolidase N-terminal domain"/>
    <property type="match status" value="1"/>
</dbReference>
<dbReference type="Pfam" id="PF00557">
    <property type="entry name" value="Peptidase_M24"/>
    <property type="match status" value="1"/>
</dbReference>
<dbReference type="InterPro" id="IPR000994">
    <property type="entry name" value="Pept_M24"/>
</dbReference>
<reference evidence="7" key="1">
    <citation type="submission" date="2016-09" db="EMBL/GenBank/DDBJ databases">
        <title>Draft genome sequence of a novel species of the family Streptococcaceae isolated from flowers.</title>
        <authorList>
            <person name="Chuah L.-O."/>
            <person name="Yap K.-P."/>
            <person name="Thong K.L."/>
            <person name="Liong M.T."/>
            <person name="Ahmad R."/>
            <person name="Rusul G."/>
        </authorList>
    </citation>
    <scope>NUCLEOTIDE SEQUENCE [LARGE SCALE GENOMIC DNA]</scope>
    <source>
        <strain evidence="7">DF1</strain>
    </source>
</reference>
<dbReference type="RefSeq" id="WP_070791679.1">
    <property type="nucleotide sequence ID" value="NZ_MKIR01000004.1"/>
</dbReference>
<accession>A0A1E8GP97</accession>
<dbReference type="InterPro" id="IPR001131">
    <property type="entry name" value="Peptidase_M24B_aminopep-P_CS"/>
</dbReference>
<evidence type="ECO:0000313" key="6">
    <source>
        <dbReference type="EMBL" id="OFI50017.1"/>
    </source>
</evidence>
<dbReference type="GO" id="GO:0004177">
    <property type="term" value="F:aminopeptidase activity"/>
    <property type="evidence" value="ECO:0007669"/>
    <property type="project" value="UniProtKB-KW"/>
</dbReference>
<dbReference type="Gene3D" id="3.40.350.10">
    <property type="entry name" value="Creatinase/prolidase N-terminal domain"/>
    <property type="match status" value="1"/>
</dbReference>
<evidence type="ECO:0000256" key="3">
    <source>
        <dbReference type="RuleBase" id="RU000590"/>
    </source>
</evidence>
<gene>
    <name evidence="6" type="ORF">BG261_10255</name>
</gene>
<evidence type="ECO:0000256" key="2">
    <source>
        <dbReference type="ARBA" id="ARBA00022801"/>
    </source>
</evidence>
<dbReference type="PANTHER" id="PTHR46112:SF3">
    <property type="entry name" value="AMINOPEPTIDASE YPDF"/>
    <property type="match status" value="1"/>
</dbReference>
<protein>
    <submittedName>
        <fullName evidence="6">X-Pro aminopeptidase</fullName>
    </submittedName>
</protein>
<feature type="domain" description="Creatinase N-terminal" evidence="5">
    <location>
        <begin position="3"/>
        <end position="125"/>
    </location>
</feature>
<dbReference type="InterPro" id="IPR000587">
    <property type="entry name" value="Creatinase_N"/>
</dbReference>
<dbReference type="SUPFAM" id="SSF55920">
    <property type="entry name" value="Creatinase/aminopeptidase"/>
    <property type="match status" value="1"/>
</dbReference>
<dbReference type="STRING" id="1859473.BG261_10255"/>
<dbReference type="InterPro" id="IPR050659">
    <property type="entry name" value="Peptidase_M24B"/>
</dbReference>
<sequence>MERIEKLRNLMKEDSVESLLITNLNNIFYLTGFWGTSATVLVTENEQYFITDARYTLIARETVKNFKIIESRQPLVEVDSILKSENISSLQFEGEVSFAFYQNLKNTLSVDLKASSNLVEKLRIIKDNSEIKLIEKACSISDQAFIDVLDFIKVGISELDVANFLDFRMRELGASGISFETIVASGNRSSMPHGVASDKLLELGDTITLDFGCYYNHYVSDMTRTVFLGQPEDKMVEIYNTVLESNNTLINQTRAGLLYKDYDGIARDVIEQTGYGDYFTHGIGHGIGIDIHEDPFFGKTSEEKLQAGMVITDEPGIYVDDLGGVRIEDDLVVLDDGCKIITKAPKELIII</sequence>
<evidence type="ECO:0000256" key="1">
    <source>
        <dbReference type="ARBA" id="ARBA00022723"/>
    </source>
</evidence>
<dbReference type="OrthoDB" id="9806388at2"/>
<comment type="similarity">
    <text evidence="3">Belongs to the peptidase M24B family.</text>
</comment>
<evidence type="ECO:0000259" key="4">
    <source>
        <dbReference type="Pfam" id="PF00557"/>
    </source>
</evidence>
<keyword evidence="7" id="KW-1185">Reference proteome</keyword>
<keyword evidence="1 3" id="KW-0479">Metal-binding</keyword>
<dbReference type="PROSITE" id="PS00491">
    <property type="entry name" value="PROLINE_PEPTIDASE"/>
    <property type="match status" value="1"/>
</dbReference>
<feature type="domain" description="Peptidase M24" evidence="4">
    <location>
        <begin position="133"/>
        <end position="333"/>
    </location>
</feature>
<dbReference type="GO" id="GO:0046872">
    <property type="term" value="F:metal ion binding"/>
    <property type="evidence" value="ECO:0007669"/>
    <property type="project" value="UniProtKB-KW"/>
</dbReference>
<dbReference type="InterPro" id="IPR036005">
    <property type="entry name" value="Creatinase/aminopeptidase-like"/>
</dbReference>
<evidence type="ECO:0000313" key="7">
    <source>
        <dbReference type="Proteomes" id="UP000178622"/>
    </source>
</evidence>
<organism evidence="6 7">
    <name type="scientific">Floricoccus tropicus</name>
    <dbReference type="NCBI Taxonomy" id="1859473"/>
    <lineage>
        <taxon>Bacteria</taxon>
        <taxon>Bacillati</taxon>
        <taxon>Bacillota</taxon>
        <taxon>Bacilli</taxon>
        <taxon>Lactobacillales</taxon>
        <taxon>Streptococcaceae</taxon>
        <taxon>Floricoccus</taxon>
    </lineage>
</organism>